<evidence type="ECO:0000313" key="4">
    <source>
        <dbReference type="EMBL" id="KAK2716265.1"/>
    </source>
</evidence>
<keyword evidence="1 2" id="KW-0694">RNA-binding</keyword>
<dbReference type="EMBL" id="JAVRJZ010000012">
    <property type="protein sequence ID" value="KAK2716265.1"/>
    <property type="molecule type" value="Genomic_DNA"/>
</dbReference>
<dbReference type="AlphaFoldDB" id="A0AA88LCE7"/>
<dbReference type="InterPro" id="IPR012677">
    <property type="entry name" value="Nucleotide-bd_a/b_plait_sf"/>
</dbReference>
<dbReference type="Proteomes" id="UP001187531">
    <property type="component" value="Unassembled WGS sequence"/>
</dbReference>
<sequence>MNIDSNGQNQPDPDAIKMFVGQVPRTMDENDIRNMFEEFGEVYQINVLRDKISGQSKGKAPSPDVTMIASEILGRRLPNVKLNIGKSKEFDNGLVLYYFQKS</sequence>
<reference evidence="4" key="1">
    <citation type="submission" date="2023-07" db="EMBL/GenBank/DDBJ databases">
        <title>Chromosome-level genome assembly of Artemia franciscana.</title>
        <authorList>
            <person name="Jo E."/>
        </authorList>
    </citation>
    <scope>NUCLEOTIDE SEQUENCE</scope>
    <source>
        <tissue evidence="4">Whole body</tissue>
    </source>
</reference>
<evidence type="ECO:0000313" key="5">
    <source>
        <dbReference type="Proteomes" id="UP001187531"/>
    </source>
</evidence>
<dbReference type="Gene3D" id="3.30.70.330">
    <property type="match status" value="1"/>
</dbReference>
<dbReference type="GO" id="GO:0003723">
    <property type="term" value="F:RNA binding"/>
    <property type="evidence" value="ECO:0007669"/>
    <property type="project" value="UniProtKB-UniRule"/>
</dbReference>
<dbReference type="SUPFAM" id="SSF54928">
    <property type="entry name" value="RNA-binding domain, RBD"/>
    <property type="match status" value="1"/>
</dbReference>
<evidence type="ECO:0000259" key="3">
    <source>
        <dbReference type="PROSITE" id="PS50102"/>
    </source>
</evidence>
<organism evidence="4 5">
    <name type="scientific">Artemia franciscana</name>
    <name type="common">Brine shrimp</name>
    <name type="synonym">Artemia sanfranciscana</name>
    <dbReference type="NCBI Taxonomy" id="6661"/>
    <lineage>
        <taxon>Eukaryota</taxon>
        <taxon>Metazoa</taxon>
        <taxon>Ecdysozoa</taxon>
        <taxon>Arthropoda</taxon>
        <taxon>Crustacea</taxon>
        <taxon>Branchiopoda</taxon>
        <taxon>Anostraca</taxon>
        <taxon>Artemiidae</taxon>
        <taxon>Artemia</taxon>
    </lineage>
</organism>
<protein>
    <recommendedName>
        <fullName evidence="3">RRM domain-containing protein</fullName>
    </recommendedName>
</protein>
<dbReference type="InterPro" id="IPR035979">
    <property type="entry name" value="RBD_domain_sf"/>
</dbReference>
<dbReference type="SMART" id="SM00360">
    <property type="entry name" value="RRM"/>
    <property type="match status" value="1"/>
</dbReference>
<proteinExistence type="predicted"/>
<evidence type="ECO:0000256" key="2">
    <source>
        <dbReference type="PROSITE-ProRule" id="PRU00176"/>
    </source>
</evidence>
<dbReference type="Pfam" id="PF00076">
    <property type="entry name" value="RRM_1"/>
    <property type="match status" value="1"/>
</dbReference>
<accession>A0AA88LCE7</accession>
<dbReference type="InterPro" id="IPR000504">
    <property type="entry name" value="RRM_dom"/>
</dbReference>
<name>A0AA88LCE7_ARTSF</name>
<dbReference type="PROSITE" id="PS50102">
    <property type="entry name" value="RRM"/>
    <property type="match status" value="1"/>
</dbReference>
<evidence type="ECO:0000256" key="1">
    <source>
        <dbReference type="ARBA" id="ARBA00022884"/>
    </source>
</evidence>
<feature type="domain" description="RRM" evidence="3">
    <location>
        <begin position="16"/>
        <end position="60"/>
    </location>
</feature>
<gene>
    <name evidence="4" type="ORF">QYM36_010749</name>
</gene>
<comment type="caution">
    <text evidence="4">The sequence shown here is derived from an EMBL/GenBank/DDBJ whole genome shotgun (WGS) entry which is preliminary data.</text>
</comment>
<keyword evidence="5" id="KW-1185">Reference proteome</keyword>